<accession>A0A0F8X3Q0</accession>
<feature type="domain" description="Rhamnogalacturonase A/B/Epimerase-like pectate lyase" evidence="1">
    <location>
        <begin position="47"/>
        <end position="93"/>
    </location>
</feature>
<sequence length="121" mass="12995">MTVLTACRANRAPAATIRAWLWLALLTPALLSMACSAMAGSASLQTVSVADFGAVPDDGKDDTAAVNRAIAVAVKRSGSALIFPTGRYDFASDHRIDKSRFDSRTDRCLTFQLAGQYKKRL</sequence>
<evidence type="ECO:0000313" key="2">
    <source>
        <dbReference type="EMBL" id="KKK63742.1"/>
    </source>
</evidence>
<gene>
    <name evidence="2" type="ORF">LCGC14_2991230</name>
</gene>
<name>A0A0F8X3Q0_9ZZZZ</name>
<evidence type="ECO:0000259" key="1">
    <source>
        <dbReference type="Pfam" id="PF12708"/>
    </source>
</evidence>
<dbReference type="EMBL" id="LAZR01061355">
    <property type="protein sequence ID" value="KKK63742.1"/>
    <property type="molecule type" value="Genomic_DNA"/>
</dbReference>
<dbReference type="Pfam" id="PF12708">
    <property type="entry name" value="Pect-lyase_RHGA_epim"/>
    <property type="match status" value="1"/>
</dbReference>
<dbReference type="InterPro" id="IPR011050">
    <property type="entry name" value="Pectin_lyase_fold/virulence"/>
</dbReference>
<dbReference type="InterPro" id="IPR024535">
    <property type="entry name" value="RHGA/B-epi-like_pectate_lyase"/>
</dbReference>
<comment type="caution">
    <text evidence="2">The sequence shown here is derived from an EMBL/GenBank/DDBJ whole genome shotgun (WGS) entry which is preliminary data.</text>
</comment>
<organism evidence="2">
    <name type="scientific">marine sediment metagenome</name>
    <dbReference type="NCBI Taxonomy" id="412755"/>
    <lineage>
        <taxon>unclassified sequences</taxon>
        <taxon>metagenomes</taxon>
        <taxon>ecological metagenomes</taxon>
    </lineage>
</organism>
<dbReference type="Gene3D" id="2.160.20.10">
    <property type="entry name" value="Single-stranded right-handed beta-helix, Pectin lyase-like"/>
    <property type="match status" value="1"/>
</dbReference>
<dbReference type="InterPro" id="IPR012334">
    <property type="entry name" value="Pectin_lyas_fold"/>
</dbReference>
<reference evidence="2" key="1">
    <citation type="journal article" date="2015" name="Nature">
        <title>Complex archaea that bridge the gap between prokaryotes and eukaryotes.</title>
        <authorList>
            <person name="Spang A."/>
            <person name="Saw J.H."/>
            <person name="Jorgensen S.L."/>
            <person name="Zaremba-Niedzwiedzka K."/>
            <person name="Martijn J."/>
            <person name="Lind A.E."/>
            <person name="van Eijk R."/>
            <person name="Schleper C."/>
            <person name="Guy L."/>
            <person name="Ettema T.J."/>
        </authorList>
    </citation>
    <scope>NUCLEOTIDE SEQUENCE</scope>
</reference>
<dbReference type="AlphaFoldDB" id="A0A0F8X3Q0"/>
<protein>
    <recommendedName>
        <fullName evidence="1">Rhamnogalacturonase A/B/Epimerase-like pectate lyase domain-containing protein</fullName>
    </recommendedName>
</protein>
<dbReference type="SUPFAM" id="SSF51126">
    <property type="entry name" value="Pectin lyase-like"/>
    <property type="match status" value="1"/>
</dbReference>
<proteinExistence type="predicted"/>